<keyword evidence="1" id="KW-0732">Signal</keyword>
<evidence type="ECO:0008006" key="4">
    <source>
        <dbReference type="Google" id="ProtNLM"/>
    </source>
</evidence>
<name>A0A564WC62_9PROT</name>
<dbReference type="EMBL" id="UXAT02000006">
    <property type="protein sequence ID" value="VUX45709.1"/>
    <property type="molecule type" value="Genomic_DNA"/>
</dbReference>
<evidence type="ECO:0000256" key="1">
    <source>
        <dbReference type="SAM" id="SignalP"/>
    </source>
</evidence>
<feature type="signal peptide" evidence="1">
    <location>
        <begin position="1"/>
        <end position="30"/>
    </location>
</feature>
<dbReference type="PANTHER" id="PTHR39327:SF1">
    <property type="entry name" value="BLR5470 PROTEIN"/>
    <property type="match status" value="1"/>
</dbReference>
<feature type="chain" id="PRO_5024409855" description="Transglutaminase" evidence="1">
    <location>
        <begin position="31"/>
        <end position="246"/>
    </location>
</feature>
<gene>
    <name evidence="2" type="ORF">DF3PA_140090</name>
</gene>
<dbReference type="Proteomes" id="UP000326641">
    <property type="component" value="Unassembled WGS sequence"/>
</dbReference>
<dbReference type="Pfam" id="PF06035">
    <property type="entry name" value="Peptidase_C93"/>
    <property type="match status" value="1"/>
</dbReference>
<accession>A0A564WC62</accession>
<dbReference type="AlphaFoldDB" id="A0A564WC62"/>
<dbReference type="InterPro" id="IPR010319">
    <property type="entry name" value="Transglutaminase-like_Cys_pept"/>
</dbReference>
<proteinExistence type="predicted"/>
<keyword evidence="3" id="KW-1185">Reference proteome</keyword>
<evidence type="ECO:0000313" key="2">
    <source>
        <dbReference type="EMBL" id="VUX45709.1"/>
    </source>
</evidence>
<dbReference type="PANTHER" id="PTHR39327">
    <property type="match status" value="1"/>
</dbReference>
<evidence type="ECO:0000313" key="3">
    <source>
        <dbReference type="Proteomes" id="UP000326641"/>
    </source>
</evidence>
<reference evidence="2" key="1">
    <citation type="submission" date="2018-11" db="EMBL/GenBank/DDBJ databases">
        <authorList>
            <person name="Onetto C."/>
        </authorList>
    </citation>
    <scope>NUCLEOTIDE SEQUENCE [LARGE SCALE GENOMIC DNA]</scope>
</reference>
<dbReference type="Gene3D" id="3.10.620.30">
    <property type="match status" value="1"/>
</dbReference>
<organism evidence="2 3">
    <name type="scientific">Candidatus Defluviicoccus seviourii</name>
    <dbReference type="NCBI Taxonomy" id="2565273"/>
    <lineage>
        <taxon>Bacteria</taxon>
        <taxon>Pseudomonadati</taxon>
        <taxon>Pseudomonadota</taxon>
        <taxon>Alphaproteobacteria</taxon>
        <taxon>Rhodospirillales</taxon>
        <taxon>Rhodospirillaceae</taxon>
        <taxon>Defluviicoccus</taxon>
    </lineage>
</organism>
<comment type="caution">
    <text evidence="2">The sequence shown here is derived from an EMBL/GenBank/DDBJ whole genome shotgun (WGS) entry which is preliminary data.</text>
</comment>
<sequence>MHVAQGLLRRPAMAALAAALSTVLPLPVAALNEGAGRSWEQPTAADPSFFASIETRSADLTPVAKWRAVLDRYTSDRTGACPAGTVCPERAWPERAWSELVAALRPLAPTAQLQRVTAALNATAYVTDRANWGVSDYWQTPAEFIGRGGDCEDFAIAKYLALREAGWTAEDLRIAVVTDERRDVAHAVLIASHAGKALVLDNLNDDVIEARAVHHYRPVFSVSETAWWWHRPAPVRHAGGATPASR</sequence>
<protein>
    <recommendedName>
        <fullName evidence="4">Transglutaminase</fullName>
    </recommendedName>
</protein>